<dbReference type="Proteomes" id="UP000186922">
    <property type="component" value="Unassembled WGS sequence"/>
</dbReference>
<dbReference type="EMBL" id="BDGG01000015">
    <property type="protein sequence ID" value="GAV07597.1"/>
    <property type="molecule type" value="Genomic_DNA"/>
</dbReference>
<accession>A0A1D1W207</accession>
<gene>
    <name evidence="1" type="primary">RvY_17414-1</name>
    <name evidence="1" type="synonym">RvY_17414.1</name>
    <name evidence="1" type="ORF">RvY_17414</name>
</gene>
<keyword evidence="2" id="KW-1185">Reference proteome</keyword>
<comment type="caution">
    <text evidence="1">The sequence shown here is derived from an EMBL/GenBank/DDBJ whole genome shotgun (WGS) entry which is preliminary data.</text>
</comment>
<reference evidence="1 2" key="1">
    <citation type="journal article" date="2016" name="Nat. Commun.">
        <title>Extremotolerant tardigrade genome and improved radiotolerance of human cultured cells by tardigrade-unique protein.</title>
        <authorList>
            <person name="Hashimoto T."/>
            <person name="Horikawa D.D."/>
            <person name="Saito Y."/>
            <person name="Kuwahara H."/>
            <person name="Kozuka-Hata H."/>
            <person name="Shin-I T."/>
            <person name="Minakuchi Y."/>
            <person name="Ohishi K."/>
            <person name="Motoyama A."/>
            <person name="Aizu T."/>
            <person name="Enomoto A."/>
            <person name="Kondo K."/>
            <person name="Tanaka S."/>
            <person name="Hara Y."/>
            <person name="Koshikawa S."/>
            <person name="Sagara H."/>
            <person name="Miura T."/>
            <person name="Yokobori S."/>
            <person name="Miyagawa K."/>
            <person name="Suzuki Y."/>
            <person name="Kubo T."/>
            <person name="Oyama M."/>
            <person name="Kohara Y."/>
            <person name="Fujiyama A."/>
            <person name="Arakawa K."/>
            <person name="Katayama T."/>
            <person name="Toyoda A."/>
            <person name="Kunieda T."/>
        </authorList>
    </citation>
    <scope>NUCLEOTIDE SEQUENCE [LARGE SCALE GENOMIC DNA]</scope>
    <source>
        <strain evidence="1 2">YOKOZUNA-1</strain>
    </source>
</reference>
<dbReference type="AlphaFoldDB" id="A0A1D1W207"/>
<protein>
    <submittedName>
        <fullName evidence="1">Uncharacterized protein</fullName>
    </submittedName>
</protein>
<proteinExistence type="predicted"/>
<organism evidence="1 2">
    <name type="scientific">Ramazzottius varieornatus</name>
    <name type="common">Water bear</name>
    <name type="synonym">Tardigrade</name>
    <dbReference type="NCBI Taxonomy" id="947166"/>
    <lineage>
        <taxon>Eukaryota</taxon>
        <taxon>Metazoa</taxon>
        <taxon>Ecdysozoa</taxon>
        <taxon>Tardigrada</taxon>
        <taxon>Eutardigrada</taxon>
        <taxon>Parachela</taxon>
        <taxon>Hypsibioidea</taxon>
        <taxon>Ramazzottiidae</taxon>
        <taxon>Ramazzottius</taxon>
    </lineage>
</organism>
<sequence>MASYPWEEKLNNASINSQNPFVYRKKPGSYMADVLPAAASLQVSVPRRTISRFHLKA</sequence>
<name>A0A1D1W207_RAMVA</name>
<evidence type="ECO:0000313" key="2">
    <source>
        <dbReference type="Proteomes" id="UP000186922"/>
    </source>
</evidence>
<evidence type="ECO:0000313" key="1">
    <source>
        <dbReference type="EMBL" id="GAV07597.1"/>
    </source>
</evidence>